<evidence type="ECO:0000313" key="2">
    <source>
        <dbReference type="EMBL" id="CAD7757553.1"/>
    </source>
</evidence>
<dbReference type="PANTHER" id="PTHR42850">
    <property type="entry name" value="METALLOPHOSPHOESTERASE"/>
    <property type="match status" value="1"/>
</dbReference>
<proteinExistence type="predicted"/>
<protein>
    <submittedName>
        <fullName evidence="2">Metallophosphatase</fullName>
    </submittedName>
</protein>
<sequence length="260" mass="29913">MSKEKAFVVSDIHGMYDEFMELLKYWNREEQELVLLGDYVDRGLQSKEVLGFVYEHMASGGTAIKGNHDQMLLDFLSFPLVRDADFEDLKDIYSVWYNQGGRETADSILEVNTASWSALALRMELLSKSNVKDTLELLEPYYEFGNVLFVHGGIPRWRQPDWKTAEEHEMLWTRPNPLQKNETSKTIIVGHTPTVNFHKGNNCDIYLGDRTIYIDGACAYGGQLNGIVVDKDGNIQEKYFVPKNILSCMFFYFIVDFCKA</sequence>
<reference evidence="2" key="1">
    <citation type="submission" date="2023-02" db="EMBL/GenBank/DDBJ databases">
        <authorList>
            <person name="Petit M.-A."/>
            <person name="Lossouarn J."/>
        </authorList>
    </citation>
    <scope>NUCLEOTIDE SEQUENCE [LARGE SCALE GENOMIC DNA]</scope>
</reference>
<dbReference type="InterPro" id="IPR050126">
    <property type="entry name" value="Ap4A_hydrolase"/>
</dbReference>
<dbReference type="InterPro" id="IPR029052">
    <property type="entry name" value="Metallo-depent_PP-like"/>
</dbReference>
<organism evidence="2">
    <name type="scientific">Enterococcus phage Porthos</name>
    <dbReference type="NCBI Taxonomy" id="2795670"/>
    <lineage>
        <taxon>Viruses</taxon>
        <taxon>Duplodnaviria</taxon>
        <taxon>Heunggongvirae</taxon>
        <taxon>Uroviricota</taxon>
        <taxon>Caudoviricetes</taxon>
        <taxon>Herelleviridae</taxon>
        <taxon>Brockvirinae</taxon>
        <taxon>Schiekvirus</taxon>
        <taxon>Schiekvirus Porthos</taxon>
    </lineage>
</organism>
<dbReference type="CDD" id="cd00144">
    <property type="entry name" value="MPP_PPP_family"/>
    <property type="match status" value="1"/>
</dbReference>
<feature type="domain" description="Calcineurin-like phosphoesterase" evidence="1">
    <location>
        <begin position="8"/>
        <end position="206"/>
    </location>
</feature>
<dbReference type="GO" id="GO:0008803">
    <property type="term" value="F:bis(5'-nucleosyl)-tetraphosphatase (symmetrical) activity"/>
    <property type="evidence" value="ECO:0007669"/>
    <property type="project" value="TreeGrafter"/>
</dbReference>
<dbReference type="EMBL" id="LR990835">
    <property type="protein sequence ID" value="CAD7757553.1"/>
    <property type="molecule type" value="Genomic_DNA"/>
</dbReference>
<dbReference type="SUPFAM" id="SSF56300">
    <property type="entry name" value="Metallo-dependent phosphatases"/>
    <property type="match status" value="1"/>
</dbReference>
<dbReference type="GO" id="GO:0016791">
    <property type="term" value="F:phosphatase activity"/>
    <property type="evidence" value="ECO:0007669"/>
    <property type="project" value="TreeGrafter"/>
</dbReference>
<dbReference type="InterPro" id="IPR006186">
    <property type="entry name" value="Ser/Thr-sp_prot-phosphatase"/>
</dbReference>
<evidence type="ECO:0000259" key="1">
    <source>
        <dbReference type="Pfam" id="PF00149"/>
    </source>
</evidence>
<dbReference type="InterPro" id="IPR004843">
    <property type="entry name" value="Calcineurin-like_PHP"/>
</dbReference>
<accession>A0A8D6UEK9</accession>
<dbReference type="Pfam" id="PF00149">
    <property type="entry name" value="Metallophos"/>
    <property type="match status" value="1"/>
</dbReference>
<dbReference type="PANTHER" id="PTHR42850:SF4">
    <property type="entry name" value="ZINC-DEPENDENT ENDOPOLYPHOSPHATASE"/>
    <property type="match status" value="1"/>
</dbReference>
<name>A0A8D6UEK9_9CAUD</name>
<gene>
    <name evidence="2" type="ORF">PORT_35</name>
</gene>
<dbReference type="Gene3D" id="3.60.21.10">
    <property type="match status" value="1"/>
</dbReference>
<dbReference type="PRINTS" id="PR00114">
    <property type="entry name" value="STPHPHTASE"/>
</dbReference>
<dbReference type="GO" id="GO:0110154">
    <property type="term" value="P:RNA decapping"/>
    <property type="evidence" value="ECO:0007669"/>
    <property type="project" value="TreeGrafter"/>
</dbReference>